<accession>A0ABU8MJC1</accession>
<organism evidence="1 2">
    <name type="scientific">Actinomycetospora aurantiaca</name>
    <dbReference type="NCBI Taxonomy" id="3129233"/>
    <lineage>
        <taxon>Bacteria</taxon>
        <taxon>Bacillati</taxon>
        <taxon>Actinomycetota</taxon>
        <taxon>Actinomycetes</taxon>
        <taxon>Pseudonocardiales</taxon>
        <taxon>Pseudonocardiaceae</taxon>
        <taxon>Actinomycetospora</taxon>
    </lineage>
</organism>
<name>A0ABU8MJC1_9PSEU</name>
<dbReference type="RefSeq" id="WP_337693343.1">
    <property type="nucleotide sequence ID" value="NZ_JBBEGN010000001.1"/>
</dbReference>
<evidence type="ECO:0000313" key="1">
    <source>
        <dbReference type="EMBL" id="MEJ2866730.1"/>
    </source>
</evidence>
<keyword evidence="2" id="KW-1185">Reference proteome</keyword>
<reference evidence="1 2" key="1">
    <citation type="submission" date="2024-03" db="EMBL/GenBank/DDBJ databases">
        <title>Actinomycetospora sp. OC33-EN08, a novel actinomycete isolated from wild orchid (Aerides multiflora).</title>
        <authorList>
            <person name="Suriyachadkun C."/>
        </authorList>
    </citation>
    <scope>NUCLEOTIDE SEQUENCE [LARGE SCALE GENOMIC DNA]</scope>
    <source>
        <strain evidence="1 2">OC33-EN08</strain>
    </source>
</reference>
<gene>
    <name evidence="1" type="ORF">WCD74_03080</name>
</gene>
<evidence type="ECO:0000313" key="2">
    <source>
        <dbReference type="Proteomes" id="UP001385809"/>
    </source>
</evidence>
<proteinExistence type="predicted"/>
<dbReference type="EMBL" id="JBBEGN010000001">
    <property type="protein sequence ID" value="MEJ2866730.1"/>
    <property type="molecule type" value="Genomic_DNA"/>
</dbReference>
<protein>
    <submittedName>
        <fullName evidence="1">Uncharacterized protein</fullName>
    </submittedName>
</protein>
<comment type="caution">
    <text evidence="1">The sequence shown here is derived from an EMBL/GenBank/DDBJ whole genome shotgun (WGS) entry which is preliminary data.</text>
</comment>
<sequence length="287" mass="31437">MDVVAAGPWLMATASEFVELSAELPDWDYDSVLRLRRPMRVDGLRARRSTGLGPDSTLVLSVLWSSSSSGLRGRVWQQVLPADDEMEVEIAFDLPGDELGGQLDLETVVTLGYRGIEVESAAAPTRPGSVLWRDVRSALLQGDNVLFPLAVADFQQLVYPTGASWHLELGQNLDAQALGSILLLANKRREAVVNALTSAGDPSDADRRVLSVVRSDVIRSLIERAIVDDVFDMEEDYPAGSIGALLVAVVRNTFPDRTLEMLRRERSHEPIRFATRLQSATDLLATA</sequence>
<dbReference type="Proteomes" id="UP001385809">
    <property type="component" value="Unassembled WGS sequence"/>
</dbReference>